<dbReference type="EMBL" id="BK015328">
    <property type="protein sequence ID" value="DAE01600.1"/>
    <property type="molecule type" value="Genomic_DNA"/>
</dbReference>
<dbReference type="PROSITE" id="PS51379">
    <property type="entry name" value="4FE4S_FER_2"/>
    <property type="match status" value="1"/>
</dbReference>
<sequence>MVGTLAEAFKNMDNGLYDYTENGKCVGCGACCSTLLPVSGKEIKEIRRYIKKNHIQEQQHNYPVKNLGLDLTCPFLNDSKMNNKCEIYPVRPEICRSFMCNDPHGARQNKKLLHKKYEPVDMRELFFGDDRT</sequence>
<dbReference type="InterPro" id="IPR017896">
    <property type="entry name" value="4Fe4S_Fe-S-bd"/>
</dbReference>
<reference evidence="2" key="1">
    <citation type="journal article" date="2021" name="Proc. Natl. Acad. Sci. U.S.A.">
        <title>A Catalog of Tens of Thousands of Viruses from Human Metagenomes Reveals Hidden Associations with Chronic Diseases.</title>
        <authorList>
            <person name="Tisza M.J."/>
            <person name="Buck C.B."/>
        </authorList>
    </citation>
    <scope>NUCLEOTIDE SEQUENCE</scope>
    <source>
        <strain evidence="2">Ctkyp1</strain>
    </source>
</reference>
<accession>A0A8S5P4P0</accession>
<proteinExistence type="predicted"/>
<dbReference type="InterPro" id="IPR005358">
    <property type="entry name" value="Puta_zinc/iron-chelating_dom"/>
</dbReference>
<evidence type="ECO:0000313" key="2">
    <source>
        <dbReference type="EMBL" id="DAE01600.1"/>
    </source>
</evidence>
<organism evidence="2">
    <name type="scientific">Siphoviridae sp. ctkyp1</name>
    <dbReference type="NCBI Taxonomy" id="2825646"/>
    <lineage>
        <taxon>Viruses</taxon>
        <taxon>Duplodnaviria</taxon>
        <taxon>Heunggongvirae</taxon>
        <taxon>Uroviricota</taxon>
        <taxon>Caudoviricetes</taxon>
    </lineage>
</organism>
<evidence type="ECO:0000259" key="1">
    <source>
        <dbReference type="PROSITE" id="PS51379"/>
    </source>
</evidence>
<name>A0A8S5P4P0_9CAUD</name>
<protein>
    <submittedName>
        <fullName evidence="2">Putative zinc- or iron-chelating domain</fullName>
    </submittedName>
</protein>
<feature type="domain" description="4Fe-4S ferredoxin-type" evidence="1">
    <location>
        <begin position="15"/>
        <end position="46"/>
    </location>
</feature>
<dbReference type="Pfam" id="PF03692">
    <property type="entry name" value="CxxCxxCC"/>
    <property type="match status" value="1"/>
</dbReference>